<dbReference type="EMBL" id="JBHMEI010000078">
    <property type="protein sequence ID" value="MFB9208409.1"/>
    <property type="molecule type" value="Genomic_DNA"/>
</dbReference>
<dbReference type="Proteomes" id="UP001589647">
    <property type="component" value="Unassembled WGS sequence"/>
</dbReference>
<name>A0ABV5IXE5_9ACTN</name>
<dbReference type="RefSeq" id="WP_189647481.1">
    <property type="nucleotide sequence ID" value="NZ_BMRC01000005.1"/>
</dbReference>
<keyword evidence="2" id="KW-1185">Reference proteome</keyword>
<organism evidence="1 2">
    <name type="scientific">Nonomuraea spiralis</name>
    <dbReference type="NCBI Taxonomy" id="46182"/>
    <lineage>
        <taxon>Bacteria</taxon>
        <taxon>Bacillati</taxon>
        <taxon>Actinomycetota</taxon>
        <taxon>Actinomycetes</taxon>
        <taxon>Streptosporangiales</taxon>
        <taxon>Streptosporangiaceae</taxon>
        <taxon>Nonomuraea</taxon>
    </lineage>
</organism>
<accession>A0ABV5IXE5</accession>
<proteinExistence type="predicted"/>
<evidence type="ECO:0000313" key="1">
    <source>
        <dbReference type="EMBL" id="MFB9208409.1"/>
    </source>
</evidence>
<comment type="caution">
    <text evidence="1">The sequence shown here is derived from an EMBL/GenBank/DDBJ whole genome shotgun (WGS) entry which is preliminary data.</text>
</comment>
<sequence>MQAFQLAFLGLPERGERADSRRAAPVLAKVLQQGQHFRPGRPFLWRQRGEVDLLGDFPENGLLVHGQSRRSPEQPAVLA</sequence>
<reference evidence="1 2" key="1">
    <citation type="submission" date="2024-09" db="EMBL/GenBank/DDBJ databases">
        <authorList>
            <person name="Sun Q."/>
            <person name="Mori K."/>
        </authorList>
    </citation>
    <scope>NUCLEOTIDE SEQUENCE [LARGE SCALE GENOMIC DNA]</scope>
    <source>
        <strain evidence="1 2">CCM 3426</strain>
    </source>
</reference>
<protein>
    <submittedName>
        <fullName evidence="1">Uncharacterized protein</fullName>
    </submittedName>
</protein>
<evidence type="ECO:0000313" key="2">
    <source>
        <dbReference type="Proteomes" id="UP001589647"/>
    </source>
</evidence>
<gene>
    <name evidence="1" type="ORF">ACFFV7_45020</name>
</gene>